<feature type="domain" description="UvrD-like helicase ATP-binding" evidence="6">
    <location>
        <begin position="203"/>
        <end position="504"/>
    </location>
</feature>
<dbReference type="InterPro" id="IPR000212">
    <property type="entry name" value="DNA_helicase_UvrD/REP"/>
</dbReference>
<dbReference type="GO" id="GO:0005975">
    <property type="term" value="P:carbohydrate metabolic process"/>
    <property type="evidence" value="ECO:0007669"/>
    <property type="project" value="InterPro"/>
</dbReference>
<sequence length="1048" mass="120016">MMGTENDLPGISLKDEQRQLQNIIGIAQDNLDRAKESVKKLTDDLEDLRDVYEAQDKEGLALWNNATAQLHENERNIVRCEKARKKPYFGRIDFKDPRQKSQESYYIGRVGIAKNASEPVVIDWRAPIASVYYESSLGPCKYTVSSEGTFEIDLNRKRTYEIAEDKLIDFFDSDVVANDELLTKYLAKNKKAVLGEIIATIQKEQNLIIRRSPKTNIIVQGVAGSGKTTVAMHRISYILYNYADDFRPEDFYIIGSNHILLNYITSVLPELDVYGIKQMTMEQLFTRLLYEDWDDKKYSIHEVSKNDSRNSIKGSKEWFEALEKFCLDYEEKCIPRDEVYMEKTGNLLVGKVLIDTYLHDNPLLSMQSKILMLNEIIYSKYENEVLGKEVKFPAKERRKLDKKYKTYFGKDDWKGSVYDFYRDFLLSQKEKEYDIDIPNDSFDVYDLAALAYIYKRIKETDPVREASHVVIDEAQDFGMMAYCCLHYCLRNCTYTIMGDTSQNIHFEYGLNDWEDLKKLILTGTYDAFGLLRKSYRNTVEISEFATEILRHGDFAIYPVEPIIRHGNAVRIEEYANVRSLISASVDTIKGWQSEGYETIAVVCRDEAEALKVSAELKKHIEIADDDIETAQFGAGVMVLPVAYTKGLEFDAVLLFDPSERKYPADDSHVKLLYVAATRALHELAVFHRGRLTPLIADPAPSNRHQKEFSAEPLTKAKEYEKQQLTEKEIEEQKRVDGRRDMDEREYFGPSRIALKPEQLTKSDDNNNKKLDLSAFVKKDRENQTQCTATDMANKIKIKEVSKAAKKSSLPLNPSPYAYGSIPDNDILHVKGHSKGKFAVKWLKKGKSHVEIATADGTLYVIPITPEIVRVIFVKGIGGKPHKTYWKQKADTAFKWVAKESKSLIEIQTEKLILRIEKKNGAIQYFDADRNLLVSENATEPRLLNNGECYTFFDWDKSEKLKSKGILATDLTDLTNKARYISFGGRQQRLPLIVSNKGYGIATASSRTALFCNIKMYGQYIFIDGDTQSDYYFIGAGSVGHTLELYGTL</sequence>
<dbReference type="EMBL" id="QSTP01000027">
    <property type="protein sequence ID" value="RGM67122.1"/>
    <property type="molecule type" value="Genomic_DNA"/>
</dbReference>
<evidence type="ECO:0000313" key="15">
    <source>
        <dbReference type="Proteomes" id="UP000286341"/>
    </source>
</evidence>
<dbReference type="Pfam" id="PF13538">
    <property type="entry name" value="UvrD_C_2"/>
    <property type="match status" value="1"/>
</dbReference>
<dbReference type="RefSeq" id="WP_117719443.1">
    <property type="nucleotide sequence ID" value="NZ_QRUL01000003.1"/>
</dbReference>
<keyword evidence="5" id="KW-0175">Coiled coil</keyword>
<keyword evidence="2" id="KW-0378">Hydrolase</keyword>
<keyword evidence="3" id="KW-0347">Helicase</keyword>
<dbReference type="GO" id="GO:0005524">
    <property type="term" value="F:ATP binding"/>
    <property type="evidence" value="ECO:0007669"/>
    <property type="project" value="UniProtKB-KW"/>
</dbReference>
<dbReference type="SUPFAM" id="SSF52540">
    <property type="entry name" value="P-loop containing nucleoside triphosphate hydrolases"/>
    <property type="match status" value="1"/>
</dbReference>
<evidence type="ECO:0000256" key="1">
    <source>
        <dbReference type="ARBA" id="ARBA00022741"/>
    </source>
</evidence>
<evidence type="ECO:0000256" key="4">
    <source>
        <dbReference type="ARBA" id="ARBA00022840"/>
    </source>
</evidence>
<proteinExistence type="predicted"/>
<comment type="caution">
    <text evidence="11">The sequence shown here is derived from an EMBL/GenBank/DDBJ whole genome shotgun (WGS) entry which is preliminary data.</text>
</comment>
<evidence type="ECO:0000256" key="2">
    <source>
        <dbReference type="ARBA" id="ARBA00022801"/>
    </source>
</evidence>
<keyword evidence="4" id="KW-0067">ATP-binding</keyword>
<keyword evidence="1" id="KW-0547">Nucleotide-binding</keyword>
<evidence type="ECO:0000259" key="7">
    <source>
        <dbReference type="Pfam" id="PF13538"/>
    </source>
</evidence>
<dbReference type="GO" id="GO:0003677">
    <property type="term" value="F:DNA binding"/>
    <property type="evidence" value="ECO:0007669"/>
    <property type="project" value="InterPro"/>
</dbReference>
<organism evidence="11 14">
    <name type="scientific">Agathobacter rectalis</name>
    <dbReference type="NCBI Taxonomy" id="39491"/>
    <lineage>
        <taxon>Bacteria</taxon>
        <taxon>Bacillati</taxon>
        <taxon>Bacillota</taxon>
        <taxon>Clostridia</taxon>
        <taxon>Lachnospirales</taxon>
        <taxon>Lachnospiraceae</taxon>
        <taxon>Agathobacter</taxon>
    </lineage>
</organism>
<dbReference type="GO" id="GO:0016787">
    <property type="term" value="F:hydrolase activity"/>
    <property type="evidence" value="ECO:0007669"/>
    <property type="project" value="UniProtKB-KW"/>
</dbReference>
<dbReference type="EMBL" id="QRXR01000036">
    <property type="protein sequence ID" value="RGU19639.1"/>
    <property type="molecule type" value="Genomic_DNA"/>
</dbReference>
<feature type="domain" description="UvrD-like helicase C-terminal" evidence="7">
    <location>
        <begin position="638"/>
        <end position="685"/>
    </location>
</feature>
<feature type="coiled-coil region" evidence="5">
    <location>
        <begin position="24"/>
        <end position="58"/>
    </location>
</feature>
<dbReference type="GO" id="GO:0043138">
    <property type="term" value="F:3'-5' DNA helicase activity"/>
    <property type="evidence" value="ECO:0007669"/>
    <property type="project" value="TreeGrafter"/>
</dbReference>
<evidence type="ECO:0000313" key="9">
    <source>
        <dbReference type="EMBL" id="RGU19639.1"/>
    </source>
</evidence>
<dbReference type="InterPro" id="IPR014016">
    <property type="entry name" value="UvrD-like_ATP-bd"/>
</dbReference>
<dbReference type="EMBL" id="QSFB01000025">
    <property type="protein sequence ID" value="RHA10017.1"/>
    <property type="molecule type" value="Genomic_DNA"/>
</dbReference>
<dbReference type="SUPFAM" id="SSF74650">
    <property type="entry name" value="Galactose mutarotase-like"/>
    <property type="match status" value="1"/>
</dbReference>
<evidence type="ECO:0000313" key="10">
    <source>
        <dbReference type="EMBL" id="RHA10017.1"/>
    </source>
</evidence>
<dbReference type="Proteomes" id="UP000286341">
    <property type="component" value="Unassembled WGS sequence"/>
</dbReference>
<name>A0A395ZCA9_9FIRM</name>
<dbReference type="Proteomes" id="UP000283765">
    <property type="component" value="Unassembled WGS sequence"/>
</dbReference>
<dbReference type="InterPro" id="IPR011013">
    <property type="entry name" value="Gal_mutarotase_sf_dom"/>
</dbReference>
<dbReference type="Gene3D" id="2.60.40.1760">
    <property type="entry name" value="glycosyl hydrolase (family 31)"/>
    <property type="match status" value="1"/>
</dbReference>
<evidence type="ECO:0000259" key="6">
    <source>
        <dbReference type="Pfam" id="PF00580"/>
    </source>
</evidence>
<gene>
    <name evidence="11" type="ORF">DW848_14080</name>
    <name evidence="10" type="ORF">DW948_13225</name>
    <name evidence="9" type="ORF">DWW89_15090</name>
    <name evidence="8" type="ORF">DXB99_16800</name>
</gene>
<evidence type="ECO:0000313" key="13">
    <source>
        <dbReference type="Proteomes" id="UP000283765"/>
    </source>
</evidence>
<evidence type="ECO:0000256" key="3">
    <source>
        <dbReference type="ARBA" id="ARBA00022806"/>
    </source>
</evidence>
<dbReference type="Gene3D" id="3.40.50.300">
    <property type="entry name" value="P-loop containing nucleotide triphosphate hydrolases"/>
    <property type="match status" value="2"/>
</dbReference>
<evidence type="ECO:0000313" key="11">
    <source>
        <dbReference type="EMBL" id="RHC36307.1"/>
    </source>
</evidence>
<dbReference type="GO" id="GO:0005829">
    <property type="term" value="C:cytosol"/>
    <property type="evidence" value="ECO:0007669"/>
    <property type="project" value="TreeGrafter"/>
</dbReference>
<reference evidence="12 13" key="1">
    <citation type="submission" date="2018-08" db="EMBL/GenBank/DDBJ databases">
        <title>A genome reference for cultivated species of the human gut microbiota.</title>
        <authorList>
            <person name="Zou Y."/>
            <person name="Xue W."/>
            <person name="Luo G."/>
        </authorList>
    </citation>
    <scope>NUCLEOTIDE SEQUENCE [LARGE SCALE GENOMIC DNA]</scope>
    <source>
        <strain evidence="9 13">AF17-27</strain>
        <strain evidence="11 14">AM36-3AA</strain>
        <strain evidence="10 15">AM44-1AT</strain>
        <strain evidence="8 12">OM07-13</strain>
    </source>
</reference>
<dbReference type="Proteomes" id="UP000286104">
    <property type="component" value="Unassembled WGS sequence"/>
</dbReference>
<evidence type="ECO:0000313" key="12">
    <source>
        <dbReference type="Proteomes" id="UP000260758"/>
    </source>
</evidence>
<dbReference type="PANTHER" id="PTHR11070">
    <property type="entry name" value="UVRD / RECB / PCRA DNA HELICASE FAMILY MEMBER"/>
    <property type="match status" value="1"/>
</dbReference>
<dbReference type="InterPro" id="IPR027417">
    <property type="entry name" value="P-loop_NTPase"/>
</dbReference>
<dbReference type="PANTHER" id="PTHR11070:SF17">
    <property type="entry name" value="DNA HELICASE IV"/>
    <property type="match status" value="1"/>
</dbReference>
<dbReference type="GO" id="GO:0000725">
    <property type="term" value="P:recombinational repair"/>
    <property type="evidence" value="ECO:0007669"/>
    <property type="project" value="TreeGrafter"/>
</dbReference>
<evidence type="ECO:0000313" key="14">
    <source>
        <dbReference type="Proteomes" id="UP000286104"/>
    </source>
</evidence>
<dbReference type="GO" id="GO:0030246">
    <property type="term" value="F:carbohydrate binding"/>
    <property type="evidence" value="ECO:0007669"/>
    <property type="project" value="InterPro"/>
</dbReference>
<dbReference type="EMBL" id="QSHU01000025">
    <property type="protein sequence ID" value="RHC36307.1"/>
    <property type="molecule type" value="Genomic_DNA"/>
</dbReference>
<dbReference type="Pfam" id="PF00580">
    <property type="entry name" value="UvrD-helicase"/>
    <property type="match status" value="1"/>
</dbReference>
<dbReference type="InterPro" id="IPR027785">
    <property type="entry name" value="UvrD-like_helicase_C"/>
</dbReference>
<dbReference type="Proteomes" id="UP000260758">
    <property type="component" value="Unassembled WGS sequence"/>
</dbReference>
<evidence type="ECO:0000313" key="8">
    <source>
        <dbReference type="EMBL" id="RGM67122.1"/>
    </source>
</evidence>
<evidence type="ECO:0000256" key="5">
    <source>
        <dbReference type="SAM" id="Coils"/>
    </source>
</evidence>
<dbReference type="AlphaFoldDB" id="A0A395ZCA9"/>
<accession>A0A395ZCA9</accession>
<protein>
    <submittedName>
        <fullName evidence="11">DUF4968 domain-containing protein</fullName>
    </submittedName>
</protein>